<protein>
    <submittedName>
        <fullName evidence="2">Aminopeptidase</fullName>
    </submittedName>
</protein>
<dbReference type="STRING" id="564198.BST17_07115"/>
<dbReference type="PANTHER" id="PTHR36512:SF3">
    <property type="entry name" value="BLR5678 PROTEIN"/>
    <property type="match status" value="1"/>
</dbReference>
<accession>A0A1W9Z1P0</accession>
<dbReference type="EMBL" id="MVHJ01000004">
    <property type="protein sequence ID" value="ORA06092.1"/>
    <property type="molecule type" value="Genomic_DNA"/>
</dbReference>
<evidence type="ECO:0000313" key="2">
    <source>
        <dbReference type="EMBL" id="ORA06092.1"/>
    </source>
</evidence>
<evidence type="ECO:0000313" key="3">
    <source>
        <dbReference type="Proteomes" id="UP000192366"/>
    </source>
</evidence>
<keyword evidence="2" id="KW-0645">Protease</keyword>
<organism evidence="2 3">
    <name type="scientific">Mycolicibacterium bacteremicum</name>
    <name type="common">Mycobacterium bacteremicum</name>
    <dbReference type="NCBI Taxonomy" id="564198"/>
    <lineage>
        <taxon>Bacteria</taxon>
        <taxon>Bacillati</taxon>
        <taxon>Actinomycetota</taxon>
        <taxon>Actinomycetes</taxon>
        <taxon>Mycobacteriales</taxon>
        <taxon>Mycobacteriaceae</taxon>
        <taxon>Mycolicibacterium</taxon>
    </lineage>
</organism>
<evidence type="ECO:0000256" key="1">
    <source>
        <dbReference type="ARBA" id="ARBA00007068"/>
    </source>
</evidence>
<reference evidence="2 3" key="1">
    <citation type="submission" date="2017-02" db="EMBL/GenBank/DDBJ databases">
        <title>The new phylogeny of genus Mycobacterium.</title>
        <authorList>
            <person name="Tortoli E."/>
            <person name="Trovato A."/>
            <person name="Cirillo D.M."/>
        </authorList>
    </citation>
    <scope>NUCLEOTIDE SEQUENCE [LARGE SCALE GENOMIC DNA]</scope>
    <source>
        <strain evidence="2 3">DSM 45578</strain>
    </source>
</reference>
<dbReference type="InterPro" id="IPR005321">
    <property type="entry name" value="Peptidase_S58_DmpA"/>
</dbReference>
<sequence length="352" mass="37046">MRARDLGVVIGEHPTGPHNAITDVPGVRVGQTTLQGDGVNTGVTVVIPHDDIWTEPVFAGSHVLNGSGELTGLEWIRESGELTTAIGLTNTHSVGVVRDALVAEQVRVRGDGVYWSLPVVGETYDGFLNDINGFHVRAEHVRAALESASDGPVAEGNTGGGTGMICHQFKGGTGTASRVQGYTVGVLVQANHGRRERLRINGVPITQPDVPLPSLPPGYAPGSGSIIVIVATDAPLLPHQCQRLAQRAALAVGRLGGTGEQYSGDLMLAFSTGNRGIPPYGVVEDPAAVRPEIPLRMVGPQLMDLLFDLTIEATEEAIVNAMVAAETVTGYRGYTVHAIDHNQLISAFKENS</sequence>
<dbReference type="CDD" id="cd02253">
    <property type="entry name" value="DmpA"/>
    <property type="match status" value="1"/>
</dbReference>
<dbReference type="AlphaFoldDB" id="A0A1W9Z1P0"/>
<keyword evidence="2" id="KW-0031">Aminopeptidase</keyword>
<dbReference type="GO" id="GO:0004177">
    <property type="term" value="F:aminopeptidase activity"/>
    <property type="evidence" value="ECO:0007669"/>
    <property type="project" value="UniProtKB-KW"/>
</dbReference>
<dbReference type="OrthoDB" id="9770388at2"/>
<keyword evidence="3" id="KW-1185">Reference proteome</keyword>
<dbReference type="Pfam" id="PF03576">
    <property type="entry name" value="Peptidase_S58"/>
    <property type="match status" value="1"/>
</dbReference>
<name>A0A1W9Z1P0_MYCBA</name>
<comment type="caution">
    <text evidence="2">The sequence shown here is derived from an EMBL/GenBank/DDBJ whole genome shotgun (WGS) entry which is preliminary data.</text>
</comment>
<dbReference type="RefSeq" id="WP_083056522.1">
    <property type="nucleotide sequence ID" value="NZ_JACKVM010000008.1"/>
</dbReference>
<dbReference type="Gene3D" id="3.60.70.12">
    <property type="entry name" value="L-amino peptidase D-ALA esterase/amidase"/>
    <property type="match status" value="1"/>
</dbReference>
<proteinExistence type="inferred from homology"/>
<gene>
    <name evidence="2" type="ORF">BST17_07115</name>
</gene>
<dbReference type="Proteomes" id="UP000192366">
    <property type="component" value="Unassembled WGS sequence"/>
</dbReference>
<dbReference type="InterPro" id="IPR016117">
    <property type="entry name" value="ArgJ-like_dom_sf"/>
</dbReference>
<comment type="similarity">
    <text evidence="1">Belongs to the peptidase S58 family.</text>
</comment>
<dbReference type="SUPFAM" id="SSF56266">
    <property type="entry name" value="DmpA/ArgJ-like"/>
    <property type="match status" value="1"/>
</dbReference>
<dbReference type="PANTHER" id="PTHR36512">
    <property type="entry name" value="D-AMINOPEPTIDASE"/>
    <property type="match status" value="1"/>
</dbReference>
<keyword evidence="2" id="KW-0378">Hydrolase</keyword>